<organism evidence="2 3">
    <name type="scientific">Ferruginibacter yonginensis</name>
    <dbReference type="NCBI Taxonomy" id="1310416"/>
    <lineage>
        <taxon>Bacteria</taxon>
        <taxon>Pseudomonadati</taxon>
        <taxon>Bacteroidota</taxon>
        <taxon>Chitinophagia</taxon>
        <taxon>Chitinophagales</taxon>
        <taxon>Chitinophagaceae</taxon>
        <taxon>Ferruginibacter</taxon>
    </lineage>
</organism>
<dbReference type="PANTHER" id="PTHR15004">
    <property type="entry name" value="GLUTAMYL-TRNA(GLN) AMIDOTRANSFERASE SUBUNIT C, MITOCHONDRIAL"/>
    <property type="match status" value="1"/>
</dbReference>
<evidence type="ECO:0000256" key="1">
    <source>
        <dbReference type="HAMAP-Rule" id="MF_00122"/>
    </source>
</evidence>
<dbReference type="InterPro" id="IPR003837">
    <property type="entry name" value="GatC"/>
</dbReference>
<dbReference type="InterPro" id="IPR036113">
    <property type="entry name" value="Asp/Glu-ADT_sf_sub_c"/>
</dbReference>
<protein>
    <recommendedName>
        <fullName evidence="1">Aspartyl/glutamyl-tRNA(Asn/Gln) amidotransferase subunit C</fullName>
        <shortName evidence="1">Asp/Glu-ADT subunit C</shortName>
        <ecNumber evidence="1">6.3.5.-</ecNumber>
    </recommendedName>
</protein>
<proteinExistence type="inferred from homology"/>
<comment type="similarity">
    <text evidence="1">Belongs to the GatC family.</text>
</comment>
<comment type="function">
    <text evidence="1">Allows the formation of correctly charged Asn-tRNA(Asn) or Gln-tRNA(Gln) through the transamidation of misacylated Asp-tRNA(Asn) or Glu-tRNA(Gln) in organisms which lack either or both of asparaginyl-tRNA or glutaminyl-tRNA synthetases. The reaction takes place in the presence of glutamine and ATP through an activated phospho-Asp-tRNA(Asn) or phospho-Glu-tRNA(Gln).</text>
</comment>
<dbReference type="EC" id="6.3.5.-" evidence="1"/>
<keyword evidence="1" id="KW-0547">Nucleotide-binding</keyword>
<dbReference type="EMBL" id="JBHSCZ010000001">
    <property type="protein sequence ID" value="MFC4262263.1"/>
    <property type="molecule type" value="Genomic_DNA"/>
</dbReference>
<dbReference type="RefSeq" id="WP_379707622.1">
    <property type="nucleotide sequence ID" value="NZ_JBHSCZ010000001.1"/>
</dbReference>
<dbReference type="NCBIfam" id="TIGR00135">
    <property type="entry name" value="gatC"/>
    <property type="match status" value="1"/>
</dbReference>
<keyword evidence="1" id="KW-0436">Ligase</keyword>
<keyword evidence="1" id="KW-0067">ATP-binding</keyword>
<dbReference type="SUPFAM" id="SSF141000">
    <property type="entry name" value="Glu-tRNAGln amidotransferase C subunit"/>
    <property type="match status" value="1"/>
</dbReference>
<dbReference type="HAMAP" id="MF_00122">
    <property type="entry name" value="GatC"/>
    <property type="match status" value="1"/>
</dbReference>
<accession>A0ABV8QQZ8</accession>
<comment type="caution">
    <text evidence="2">The sequence shown here is derived from an EMBL/GenBank/DDBJ whole genome shotgun (WGS) entry which is preliminary data.</text>
</comment>
<sequence>MEITNEMVAKLAHLSKLKFDEAAAEKIKVDLQNMVGFIEKMNEVNTDNVTPLLHMTDAVNVMRNDVLQGSISNEAALHNAAQSKAPYFVVPKVIKK</sequence>
<comment type="catalytic activity">
    <reaction evidence="1">
        <text>L-aspartyl-tRNA(Asn) + L-glutamine + ATP + H2O = L-asparaginyl-tRNA(Asn) + L-glutamate + ADP + phosphate + 2 H(+)</text>
        <dbReference type="Rhea" id="RHEA:14513"/>
        <dbReference type="Rhea" id="RHEA-COMP:9674"/>
        <dbReference type="Rhea" id="RHEA-COMP:9677"/>
        <dbReference type="ChEBI" id="CHEBI:15377"/>
        <dbReference type="ChEBI" id="CHEBI:15378"/>
        <dbReference type="ChEBI" id="CHEBI:29985"/>
        <dbReference type="ChEBI" id="CHEBI:30616"/>
        <dbReference type="ChEBI" id="CHEBI:43474"/>
        <dbReference type="ChEBI" id="CHEBI:58359"/>
        <dbReference type="ChEBI" id="CHEBI:78515"/>
        <dbReference type="ChEBI" id="CHEBI:78516"/>
        <dbReference type="ChEBI" id="CHEBI:456216"/>
    </reaction>
</comment>
<keyword evidence="3" id="KW-1185">Reference proteome</keyword>
<dbReference type="Proteomes" id="UP001595907">
    <property type="component" value="Unassembled WGS sequence"/>
</dbReference>
<comment type="catalytic activity">
    <reaction evidence="1">
        <text>L-glutamyl-tRNA(Gln) + L-glutamine + ATP + H2O = L-glutaminyl-tRNA(Gln) + L-glutamate + ADP + phosphate + H(+)</text>
        <dbReference type="Rhea" id="RHEA:17521"/>
        <dbReference type="Rhea" id="RHEA-COMP:9681"/>
        <dbReference type="Rhea" id="RHEA-COMP:9684"/>
        <dbReference type="ChEBI" id="CHEBI:15377"/>
        <dbReference type="ChEBI" id="CHEBI:15378"/>
        <dbReference type="ChEBI" id="CHEBI:29985"/>
        <dbReference type="ChEBI" id="CHEBI:30616"/>
        <dbReference type="ChEBI" id="CHEBI:43474"/>
        <dbReference type="ChEBI" id="CHEBI:58359"/>
        <dbReference type="ChEBI" id="CHEBI:78520"/>
        <dbReference type="ChEBI" id="CHEBI:78521"/>
        <dbReference type="ChEBI" id="CHEBI:456216"/>
    </reaction>
</comment>
<evidence type="ECO:0000313" key="2">
    <source>
        <dbReference type="EMBL" id="MFC4262263.1"/>
    </source>
</evidence>
<evidence type="ECO:0000313" key="3">
    <source>
        <dbReference type="Proteomes" id="UP001595907"/>
    </source>
</evidence>
<name>A0ABV8QQZ8_9BACT</name>
<dbReference type="PANTHER" id="PTHR15004:SF0">
    <property type="entry name" value="GLUTAMYL-TRNA(GLN) AMIDOTRANSFERASE SUBUNIT C, MITOCHONDRIAL"/>
    <property type="match status" value="1"/>
</dbReference>
<dbReference type="Gene3D" id="1.10.20.60">
    <property type="entry name" value="Glu-tRNAGln amidotransferase C subunit, N-terminal domain"/>
    <property type="match status" value="1"/>
</dbReference>
<dbReference type="Pfam" id="PF02686">
    <property type="entry name" value="GatC"/>
    <property type="match status" value="1"/>
</dbReference>
<keyword evidence="1" id="KW-0648">Protein biosynthesis</keyword>
<reference evidence="3" key="1">
    <citation type="journal article" date="2019" name="Int. J. Syst. Evol. Microbiol.">
        <title>The Global Catalogue of Microorganisms (GCM) 10K type strain sequencing project: providing services to taxonomists for standard genome sequencing and annotation.</title>
        <authorList>
            <consortium name="The Broad Institute Genomics Platform"/>
            <consortium name="The Broad Institute Genome Sequencing Center for Infectious Disease"/>
            <person name="Wu L."/>
            <person name="Ma J."/>
        </authorList>
    </citation>
    <scope>NUCLEOTIDE SEQUENCE [LARGE SCALE GENOMIC DNA]</scope>
    <source>
        <strain evidence="3">CECT 8289</strain>
    </source>
</reference>
<comment type="subunit">
    <text evidence="1">Heterotrimer of A, B and C subunits.</text>
</comment>
<gene>
    <name evidence="1 2" type="primary">gatC</name>
    <name evidence="2" type="ORF">ACFOWM_05215</name>
</gene>